<comment type="caution">
    <text evidence="2">The sequence shown here is derived from an EMBL/GenBank/DDBJ whole genome shotgun (WGS) entry which is preliminary data.</text>
</comment>
<dbReference type="Proteomes" id="UP001215598">
    <property type="component" value="Unassembled WGS sequence"/>
</dbReference>
<evidence type="ECO:0000313" key="2">
    <source>
        <dbReference type="EMBL" id="KAJ7711324.1"/>
    </source>
</evidence>
<accession>A0AAD7H3A8</accession>
<organism evidence="2 3">
    <name type="scientific">Mycena metata</name>
    <dbReference type="NCBI Taxonomy" id="1033252"/>
    <lineage>
        <taxon>Eukaryota</taxon>
        <taxon>Fungi</taxon>
        <taxon>Dikarya</taxon>
        <taxon>Basidiomycota</taxon>
        <taxon>Agaricomycotina</taxon>
        <taxon>Agaricomycetes</taxon>
        <taxon>Agaricomycetidae</taxon>
        <taxon>Agaricales</taxon>
        <taxon>Marasmiineae</taxon>
        <taxon>Mycenaceae</taxon>
        <taxon>Mycena</taxon>
    </lineage>
</organism>
<name>A0AAD7H3A8_9AGAR</name>
<gene>
    <name evidence="2" type="ORF">B0H16DRAFT_1480431</name>
</gene>
<dbReference type="AlphaFoldDB" id="A0AAD7H3A8"/>
<evidence type="ECO:0000256" key="1">
    <source>
        <dbReference type="SAM" id="MobiDB-lite"/>
    </source>
</evidence>
<protein>
    <submittedName>
        <fullName evidence="2">Uncharacterized protein</fullName>
    </submittedName>
</protein>
<dbReference type="EMBL" id="JARKIB010000399">
    <property type="protein sequence ID" value="KAJ7711324.1"/>
    <property type="molecule type" value="Genomic_DNA"/>
</dbReference>
<reference evidence="2" key="1">
    <citation type="submission" date="2023-03" db="EMBL/GenBank/DDBJ databases">
        <title>Massive genome expansion in bonnet fungi (Mycena s.s.) driven by repeated elements and novel gene families across ecological guilds.</title>
        <authorList>
            <consortium name="Lawrence Berkeley National Laboratory"/>
            <person name="Harder C.B."/>
            <person name="Miyauchi S."/>
            <person name="Viragh M."/>
            <person name="Kuo A."/>
            <person name="Thoen E."/>
            <person name="Andreopoulos B."/>
            <person name="Lu D."/>
            <person name="Skrede I."/>
            <person name="Drula E."/>
            <person name="Henrissat B."/>
            <person name="Morin E."/>
            <person name="Kohler A."/>
            <person name="Barry K."/>
            <person name="LaButti K."/>
            <person name="Morin E."/>
            <person name="Salamov A."/>
            <person name="Lipzen A."/>
            <person name="Mereny Z."/>
            <person name="Hegedus B."/>
            <person name="Baldrian P."/>
            <person name="Stursova M."/>
            <person name="Weitz H."/>
            <person name="Taylor A."/>
            <person name="Grigoriev I.V."/>
            <person name="Nagy L.G."/>
            <person name="Martin F."/>
            <person name="Kauserud H."/>
        </authorList>
    </citation>
    <scope>NUCLEOTIDE SEQUENCE</scope>
    <source>
        <strain evidence="2">CBHHK182m</strain>
    </source>
</reference>
<keyword evidence="3" id="KW-1185">Reference proteome</keyword>
<proteinExistence type="predicted"/>
<feature type="compositionally biased region" description="Acidic residues" evidence="1">
    <location>
        <begin position="113"/>
        <end position="126"/>
    </location>
</feature>
<feature type="region of interest" description="Disordered" evidence="1">
    <location>
        <begin position="106"/>
        <end position="141"/>
    </location>
</feature>
<sequence length="199" mass="21910">MRHPPCSADAMVAIDDPELAEAIYNAYGALWMTHILDLEAAAKPQKLGPTHPIAIRNLENVVRKAAKSITQFSGLGFDNDANELENAMLRVLERNDMDGSAKEKLFLGKSADSDDEGEEDEEEEETPPSKKSRRTGADDADVRVAAKTWKASAAMKALREAYGPVENGGRPWDITKWSKAALDKEKARSGLDFDDDDMF</sequence>
<evidence type="ECO:0000313" key="3">
    <source>
        <dbReference type="Proteomes" id="UP001215598"/>
    </source>
</evidence>